<sequence length="319" mass="34966">MRRRPPHLGGQPQAQVTQRLDGTGEQQGLAQRDDLGLEALLTRLSEKSLGVRRNHHARDNLHTSPFKGRYLRGKVLRSALKTPRIGERKTHVGQRLGETQLLVAPGIAIAVVGEQTAHLLVGLHALPALGIGGDHVFQAPEDVIRPVKTGLRIAIAPKEPGLPRHHAGDAWHLVELAGIADWVRRFRRASGQHECHLVLQDQVVGHLARTVGVGLTVLEHDLHRVLGAAHGDAVLERRAHLLDHPFVGLAKRRERAGLRRHIADLERRCCPQQRRGGCGGQCSCRLRELSAIHAHVGLLLMYSGYSGITAIQAGGPERR</sequence>
<proteinExistence type="predicted"/>
<gene>
    <name evidence="2" type="ORF">SDC9_126151</name>
</gene>
<dbReference type="EMBL" id="VSSQ01029127">
    <property type="protein sequence ID" value="MPM79120.1"/>
    <property type="molecule type" value="Genomic_DNA"/>
</dbReference>
<reference evidence="2" key="1">
    <citation type="submission" date="2019-08" db="EMBL/GenBank/DDBJ databases">
        <authorList>
            <person name="Kucharzyk K."/>
            <person name="Murdoch R.W."/>
            <person name="Higgins S."/>
            <person name="Loffler F."/>
        </authorList>
    </citation>
    <scope>NUCLEOTIDE SEQUENCE</scope>
</reference>
<protein>
    <submittedName>
        <fullName evidence="2">Uncharacterized protein</fullName>
    </submittedName>
</protein>
<name>A0A645CPU7_9ZZZZ</name>
<feature type="compositionally biased region" description="Polar residues" evidence="1">
    <location>
        <begin position="12"/>
        <end position="29"/>
    </location>
</feature>
<evidence type="ECO:0000313" key="2">
    <source>
        <dbReference type="EMBL" id="MPM79120.1"/>
    </source>
</evidence>
<organism evidence="2">
    <name type="scientific">bioreactor metagenome</name>
    <dbReference type="NCBI Taxonomy" id="1076179"/>
    <lineage>
        <taxon>unclassified sequences</taxon>
        <taxon>metagenomes</taxon>
        <taxon>ecological metagenomes</taxon>
    </lineage>
</organism>
<feature type="region of interest" description="Disordered" evidence="1">
    <location>
        <begin position="1"/>
        <end position="29"/>
    </location>
</feature>
<comment type="caution">
    <text evidence="2">The sequence shown here is derived from an EMBL/GenBank/DDBJ whole genome shotgun (WGS) entry which is preliminary data.</text>
</comment>
<dbReference type="AlphaFoldDB" id="A0A645CPU7"/>
<evidence type="ECO:0000256" key="1">
    <source>
        <dbReference type="SAM" id="MobiDB-lite"/>
    </source>
</evidence>
<accession>A0A645CPU7</accession>